<reference evidence="2 3" key="1">
    <citation type="submission" date="2016-02" db="EMBL/GenBank/DDBJ databases">
        <title>Genome analysis of coral dinoflagellate symbionts highlights evolutionary adaptations to a symbiotic lifestyle.</title>
        <authorList>
            <person name="Aranda M."/>
            <person name="Li Y."/>
            <person name="Liew Y.J."/>
            <person name="Baumgarten S."/>
            <person name="Simakov O."/>
            <person name="Wilson M."/>
            <person name="Piel J."/>
            <person name="Ashoor H."/>
            <person name="Bougouffa S."/>
            <person name="Bajic V.B."/>
            <person name="Ryu T."/>
            <person name="Ravasi T."/>
            <person name="Bayer T."/>
            <person name="Micklem G."/>
            <person name="Kim H."/>
            <person name="Bhak J."/>
            <person name="Lajeunesse T.C."/>
            <person name="Voolstra C.R."/>
        </authorList>
    </citation>
    <scope>NUCLEOTIDE SEQUENCE [LARGE SCALE GENOMIC DNA]</scope>
    <source>
        <strain evidence="2 3">CCMP2467</strain>
    </source>
</reference>
<comment type="caution">
    <text evidence="2">The sequence shown here is derived from an EMBL/GenBank/DDBJ whole genome shotgun (WGS) entry which is preliminary data.</text>
</comment>
<gene>
    <name evidence="2" type="ORF">AK812_SmicGene35396</name>
</gene>
<proteinExistence type="predicted"/>
<evidence type="ECO:0000313" key="2">
    <source>
        <dbReference type="EMBL" id="OLP83788.1"/>
    </source>
</evidence>
<feature type="compositionally biased region" description="Basic and acidic residues" evidence="1">
    <location>
        <begin position="1"/>
        <end position="22"/>
    </location>
</feature>
<protein>
    <recommendedName>
        <fullName evidence="4">NHR domain-containing protein</fullName>
    </recommendedName>
</protein>
<keyword evidence="3" id="KW-1185">Reference proteome</keyword>
<feature type="compositionally biased region" description="Basic and acidic residues" evidence="1">
    <location>
        <begin position="50"/>
        <end position="60"/>
    </location>
</feature>
<organism evidence="2 3">
    <name type="scientific">Symbiodinium microadriaticum</name>
    <name type="common">Dinoflagellate</name>
    <name type="synonym">Zooxanthella microadriatica</name>
    <dbReference type="NCBI Taxonomy" id="2951"/>
    <lineage>
        <taxon>Eukaryota</taxon>
        <taxon>Sar</taxon>
        <taxon>Alveolata</taxon>
        <taxon>Dinophyceae</taxon>
        <taxon>Suessiales</taxon>
        <taxon>Symbiodiniaceae</taxon>
        <taxon>Symbiodinium</taxon>
    </lineage>
</organism>
<evidence type="ECO:0000256" key="1">
    <source>
        <dbReference type="SAM" id="MobiDB-lite"/>
    </source>
</evidence>
<name>A0A1Q9CLH8_SYMMI</name>
<evidence type="ECO:0000313" key="3">
    <source>
        <dbReference type="Proteomes" id="UP000186817"/>
    </source>
</evidence>
<sequence>MDAGRKEEPPVQRETGAVKEEAGAVPPEESLTRKRVEPPVIELPSTPRETLLKDGPESKVGRGGGVSYQEQLQGDRRHVFGLVCVGDVTSTWLRMELPVGALENRKGIYSWNPGPMVTYHGTRTGDLHATLELDGAFSIDELVLWQHGYKFTSEAGEMLLSCTVRVFRNESAKGGMAMSAEAIPWRSGRACFVVEILEMRGRGAEGLEIGITDASPVKPIRLKSGDRVQFCLDMGGGIEVYVNDRLQAPSDAAPPPDRFQVLELEIQEWKKHALHFRCWREGAADHPGLRLAEAGSGGKSDSLFSVPAAPQGQDAEKEGGKDFCEICWESIEAEVRHEALRGKKKLWCKQLKMGRKLRLHCADKAEVVDVLKKIRNMFSETEALLGIEL</sequence>
<accession>A0A1Q9CLH8</accession>
<dbReference type="AlphaFoldDB" id="A0A1Q9CLH8"/>
<feature type="region of interest" description="Disordered" evidence="1">
    <location>
        <begin position="1"/>
        <end position="66"/>
    </location>
</feature>
<dbReference type="Proteomes" id="UP000186817">
    <property type="component" value="Unassembled WGS sequence"/>
</dbReference>
<dbReference type="OrthoDB" id="446511at2759"/>
<evidence type="ECO:0008006" key="4">
    <source>
        <dbReference type="Google" id="ProtNLM"/>
    </source>
</evidence>
<dbReference type="EMBL" id="LSRX01001092">
    <property type="protein sequence ID" value="OLP83788.1"/>
    <property type="molecule type" value="Genomic_DNA"/>
</dbReference>